<name>A0ABW1EAH2_9BACT</name>
<feature type="domain" description="VOC" evidence="1">
    <location>
        <begin position="13"/>
        <end position="125"/>
    </location>
</feature>
<proteinExistence type="predicted"/>
<evidence type="ECO:0000259" key="1">
    <source>
        <dbReference type="PROSITE" id="PS51819"/>
    </source>
</evidence>
<dbReference type="InterPro" id="IPR004360">
    <property type="entry name" value="Glyas_Fos-R_dOase_dom"/>
</dbReference>
<comment type="caution">
    <text evidence="2">The sequence shown here is derived from an EMBL/GenBank/DDBJ whole genome shotgun (WGS) entry which is preliminary data.</text>
</comment>
<dbReference type="PROSITE" id="PS51819">
    <property type="entry name" value="VOC"/>
    <property type="match status" value="1"/>
</dbReference>
<dbReference type="Gene3D" id="3.10.180.10">
    <property type="entry name" value="2,3-Dihydroxybiphenyl 1,2-Dioxygenase, domain 1"/>
    <property type="match status" value="1"/>
</dbReference>
<dbReference type="InterPro" id="IPR029068">
    <property type="entry name" value="Glyas_Bleomycin-R_OHBP_Dase"/>
</dbReference>
<dbReference type="Proteomes" id="UP001596091">
    <property type="component" value="Unassembled WGS sequence"/>
</dbReference>
<sequence length="125" mass="13418">MSTSSNNAEKDRKINYIEFTTTNVARSKEFYSKVFGWSFQDYGPDYASFSAPEAGIDGGFRTGSIQGAGRTDGPLVVLYASDLSAVEDAVRAAGGTIAVPIFSFPGGRRFHFNDGAGNQLAVWSE</sequence>
<evidence type="ECO:0000313" key="2">
    <source>
        <dbReference type="EMBL" id="MFC5861349.1"/>
    </source>
</evidence>
<gene>
    <name evidence="2" type="ORF">ACFPT7_03500</name>
</gene>
<dbReference type="PANTHER" id="PTHR33993">
    <property type="entry name" value="GLYOXALASE-RELATED"/>
    <property type="match status" value="1"/>
</dbReference>
<reference evidence="3" key="1">
    <citation type="journal article" date="2019" name="Int. J. Syst. Evol. Microbiol.">
        <title>The Global Catalogue of Microorganisms (GCM) 10K type strain sequencing project: providing services to taxonomists for standard genome sequencing and annotation.</title>
        <authorList>
            <consortium name="The Broad Institute Genomics Platform"/>
            <consortium name="The Broad Institute Genome Sequencing Center for Infectious Disease"/>
            <person name="Wu L."/>
            <person name="Ma J."/>
        </authorList>
    </citation>
    <scope>NUCLEOTIDE SEQUENCE [LARGE SCALE GENOMIC DNA]</scope>
    <source>
        <strain evidence="3">JCM 4087</strain>
    </source>
</reference>
<evidence type="ECO:0000313" key="3">
    <source>
        <dbReference type="Proteomes" id="UP001596091"/>
    </source>
</evidence>
<keyword evidence="3" id="KW-1185">Reference proteome</keyword>
<dbReference type="CDD" id="cd07247">
    <property type="entry name" value="SgaA_N_like"/>
    <property type="match status" value="1"/>
</dbReference>
<dbReference type="InterPro" id="IPR052164">
    <property type="entry name" value="Anthracycline_SecMetBiosynth"/>
</dbReference>
<dbReference type="InterPro" id="IPR037523">
    <property type="entry name" value="VOC_core"/>
</dbReference>
<dbReference type="EMBL" id="JBHSPH010000001">
    <property type="protein sequence ID" value="MFC5861349.1"/>
    <property type="molecule type" value="Genomic_DNA"/>
</dbReference>
<protein>
    <submittedName>
        <fullName evidence="2">VOC family protein</fullName>
    </submittedName>
</protein>
<accession>A0ABW1EAH2</accession>
<dbReference type="Pfam" id="PF00903">
    <property type="entry name" value="Glyoxalase"/>
    <property type="match status" value="1"/>
</dbReference>
<dbReference type="PANTHER" id="PTHR33993:SF1">
    <property type="entry name" value="GLYOXALASE FAMILY PROTEIN"/>
    <property type="match status" value="1"/>
</dbReference>
<organism evidence="2 3">
    <name type="scientific">Acidicapsa dinghuensis</name>
    <dbReference type="NCBI Taxonomy" id="2218256"/>
    <lineage>
        <taxon>Bacteria</taxon>
        <taxon>Pseudomonadati</taxon>
        <taxon>Acidobacteriota</taxon>
        <taxon>Terriglobia</taxon>
        <taxon>Terriglobales</taxon>
        <taxon>Acidobacteriaceae</taxon>
        <taxon>Acidicapsa</taxon>
    </lineage>
</organism>
<dbReference type="SUPFAM" id="SSF54593">
    <property type="entry name" value="Glyoxalase/Bleomycin resistance protein/Dihydroxybiphenyl dioxygenase"/>
    <property type="match status" value="1"/>
</dbReference>
<dbReference type="RefSeq" id="WP_263333879.1">
    <property type="nucleotide sequence ID" value="NZ_JAGSYH010000002.1"/>
</dbReference>